<comment type="cofactor">
    <cofactor evidence="6">
        <name>Mg(2+)</name>
        <dbReference type="ChEBI" id="CHEBI:18420"/>
    </cofactor>
    <text evidence="6">Binds 1 Mg(2+) ion per monomer.</text>
</comment>
<dbReference type="Proteomes" id="UP001597302">
    <property type="component" value="Unassembled WGS sequence"/>
</dbReference>
<dbReference type="InterPro" id="IPR005913">
    <property type="entry name" value="dTDP_dehydrorham_reduct"/>
</dbReference>
<dbReference type="EMBL" id="JBHTOQ010000082">
    <property type="protein sequence ID" value="MFD1483563.1"/>
    <property type="molecule type" value="Genomic_DNA"/>
</dbReference>
<comment type="catalytic activity">
    <reaction evidence="5 6">
        <text>dTDP-beta-L-rhamnose + NADP(+) = dTDP-4-dehydro-beta-L-rhamnose + NADPH + H(+)</text>
        <dbReference type="Rhea" id="RHEA:21796"/>
        <dbReference type="ChEBI" id="CHEBI:15378"/>
        <dbReference type="ChEBI" id="CHEBI:57510"/>
        <dbReference type="ChEBI" id="CHEBI:57783"/>
        <dbReference type="ChEBI" id="CHEBI:58349"/>
        <dbReference type="ChEBI" id="CHEBI:62830"/>
        <dbReference type="EC" id="1.1.1.133"/>
    </reaction>
</comment>
<dbReference type="PANTHER" id="PTHR10491">
    <property type="entry name" value="DTDP-4-DEHYDRORHAMNOSE REDUCTASE"/>
    <property type="match status" value="1"/>
</dbReference>
<dbReference type="EC" id="1.1.1.133" evidence="3 6"/>
<comment type="caution">
    <text evidence="8">The sequence shown here is derived from an EMBL/GenBank/DDBJ whole genome shotgun (WGS) entry which is preliminary data.</text>
</comment>
<organism evidence="8 9">
    <name type="scientific">Paracoccus nototheniae</name>
    <dbReference type="NCBI Taxonomy" id="2489002"/>
    <lineage>
        <taxon>Bacteria</taxon>
        <taxon>Pseudomonadati</taxon>
        <taxon>Pseudomonadota</taxon>
        <taxon>Alphaproteobacteria</taxon>
        <taxon>Rhodobacterales</taxon>
        <taxon>Paracoccaceae</taxon>
        <taxon>Paracoccus</taxon>
    </lineage>
</organism>
<sequence length="83" mass="8880">QRDPAKGGMYHFAGAPDTSWAGFAREIMAQAGLGAEIADIPSSAYPTPAARPLNSRLDCSRIAQDFGIARPDWRAGLARVLDH</sequence>
<keyword evidence="6" id="KW-0521">NADP</keyword>
<comment type="function">
    <text evidence="6">Catalyzes the reduction of dTDP-6-deoxy-L-lyxo-4-hexulose to yield dTDP-L-rhamnose.</text>
</comment>
<dbReference type="Gene3D" id="3.90.25.10">
    <property type="entry name" value="UDP-galactose 4-epimerase, domain 1"/>
    <property type="match status" value="1"/>
</dbReference>
<evidence type="ECO:0000256" key="4">
    <source>
        <dbReference type="ARBA" id="ARBA00017099"/>
    </source>
</evidence>
<evidence type="ECO:0000313" key="9">
    <source>
        <dbReference type="Proteomes" id="UP001597302"/>
    </source>
</evidence>
<evidence type="ECO:0000256" key="3">
    <source>
        <dbReference type="ARBA" id="ARBA00012929"/>
    </source>
</evidence>
<accession>A0ABW4E3I5</accession>
<dbReference type="RefSeq" id="WP_379107723.1">
    <property type="nucleotide sequence ID" value="NZ_JBHTOQ010000082.1"/>
</dbReference>
<dbReference type="Pfam" id="PF04321">
    <property type="entry name" value="RmlD_sub_bind"/>
    <property type="match status" value="1"/>
</dbReference>
<proteinExistence type="inferred from homology"/>
<reference evidence="9" key="1">
    <citation type="journal article" date="2019" name="Int. J. Syst. Evol. Microbiol.">
        <title>The Global Catalogue of Microorganisms (GCM) 10K type strain sequencing project: providing services to taxonomists for standard genome sequencing and annotation.</title>
        <authorList>
            <consortium name="The Broad Institute Genomics Platform"/>
            <consortium name="The Broad Institute Genome Sequencing Center for Infectious Disease"/>
            <person name="Wu L."/>
            <person name="Ma J."/>
        </authorList>
    </citation>
    <scope>NUCLEOTIDE SEQUENCE [LARGE SCALE GENOMIC DNA]</scope>
    <source>
        <strain evidence="9">CCM 8875</strain>
    </source>
</reference>
<evidence type="ECO:0000256" key="6">
    <source>
        <dbReference type="RuleBase" id="RU364082"/>
    </source>
</evidence>
<gene>
    <name evidence="8" type="ORF">ACFQ5P_19925</name>
</gene>
<feature type="domain" description="RmlD-like substrate binding" evidence="7">
    <location>
        <begin position="3"/>
        <end position="82"/>
    </location>
</feature>
<comment type="pathway">
    <text evidence="1 6">Carbohydrate biosynthesis; dTDP-L-rhamnose biosynthesis.</text>
</comment>
<name>A0ABW4E3I5_9RHOB</name>
<comment type="similarity">
    <text evidence="2 6">Belongs to the dTDP-4-dehydrorhamnose reductase family.</text>
</comment>
<dbReference type="SUPFAM" id="SSF51735">
    <property type="entry name" value="NAD(P)-binding Rossmann-fold domains"/>
    <property type="match status" value="1"/>
</dbReference>
<evidence type="ECO:0000256" key="1">
    <source>
        <dbReference type="ARBA" id="ARBA00004781"/>
    </source>
</evidence>
<feature type="non-terminal residue" evidence="8">
    <location>
        <position position="1"/>
    </location>
</feature>
<dbReference type="InterPro" id="IPR036291">
    <property type="entry name" value="NAD(P)-bd_dom_sf"/>
</dbReference>
<evidence type="ECO:0000256" key="5">
    <source>
        <dbReference type="ARBA" id="ARBA00048200"/>
    </source>
</evidence>
<evidence type="ECO:0000256" key="2">
    <source>
        <dbReference type="ARBA" id="ARBA00010944"/>
    </source>
</evidence>
<dbReference type="InterPro" id="IPR029903">
    <property type="entry name" value="RmlD-like-bd"/>
</dbReference>
<evidence type="ECO:0000313" key="8">
    <source>
        <dbReference type="EMBL" id="MFD1483563.1"/>
    </source>
</evidence>
<keyword evidence="6" id="KW-0560">Oxidoreductase</keyword>
<evidence type="ECO:0000259" key="7">
    <source>
        <dbReference type="Pfam" id="PF04321"/>
    </source>
</evidence>
<protein>
    <recommendedName>
        <fullName evidence="4 6">dTDP-4-dehydrorhamnose reductase</fullName>
        <ecNumber evidence="3 6">1.1.1.133</ecNumber>
    </recommendedName>
</protein>
<keyword evidence="9" id="KW-1185">Reference proteome</keyword>
<dbReference type="PANTHER" id="PTHR10491:SF4">
    <property type="entry name" value="METHIONINE ADENOSYLTRANSFERASE 2 SUBUNIT BETA"/>
    <property type="match status" value="1"/>
</dbReference>